<comment type="subcellular location">
    <subcellularLocation>
        <location evidence="2">Cell membrane</location>
        <topology evidence="2">Multi-pass membrane protein</topology>
    </subcellularLocation>
</comment>
<feature type="transmembrane region" description="Helical" evidence="10">
    <location>
        <begin position="176"/>
        <end position="194"/>
    </location>
</feature>
<reference evidence="11 12" key="1">
    <citation type="submission" date="2014-09" db="EMBL/GenBank/DDBJ databases">
        <authorList>
            <person name="Grob C."/>
            <person name="Taubert M."/>
            <person name="Howat A.M."/>
            <person name="Burns O.J."/>
            <person name="Dixon J.L."/>
            <person name="Chen Y."/>
            <person name="Murrell J.C."/>
        </authorList>
    </citation>
    <scope>NUCLEOTIDE SEQUENCE [LARGE SCALE GENOMIC DNA]</scope>
    <source>
        <strain evidence="11">L4</strain>
    </source>
</reference>
<evidence type="ECO:0000256" key="4">
    <source>
        <dbReference type="ARBA" id="ARBA00017522"/>
    </source>
</evidence>
<name>A0A0A0BFQ4_9GAMM</name>
<sequence>MLDTVINGLSSLSGWEVFAALLGVGYIIFAARESQWCWPMAFVSTLIYTLLFWEGQLPMQALLNFYYMGMAIYGFVLWRGHKQAENNLPIHSWSLQFNLAFLTIGSVLTLVVGYYLLQYNASQQPYLDAGITVFSVLNTWLMARKVLQNWLYWVVIDAAAVVLYLDTAFYATAALFTLYTVLASAGFVNWIRLYRQQTAFPASSN</sequence>
<dbReference type="AlphaFoldDB" id="A0A0A0BFQ4"/>
<feature type="transmembrane region" description="Helical" evidence="10">
    <location>
        <begin position="12"/>
        <end position="29"/>
    </location>
</feature>
<feature type="transmembrane region" description="Helical" evidence="10">
    <location>
        <begin position="150"/>
        <end position="170"/>
    </location>
</feature>
<proteinExistence type="inferred from homology"/>
<comment type="function">
    <text evidence="1">Required for nicotinamide riboside transport across the inner membrane.</text>
</comment>
<keyword evidence="8 10" id="KW-1133">Transmembrane helix</keyword>
<comment type="similarity">
    <text evidence="3">Belongs to the nicotinamide ribonucleoside (NR) uptake permease (TC 4.B.1) family.</text>
</comment>
<evidence type="ECO:0000256" key="3">
    <source>
        <dbReference type="ARBA" id="ARBA00006669"/>
    </source>
</evidence>
<dbReference type="GO" id="GO:0034257">
    <property type="term" value="F:nicotinamide riboside transmembrane transporter activity"/>
    <property type="evidence" value="ECO:0007669"/>
    <property type="project" value="InterPro"/>
</dbReference>
<keyword evidence="6" id="KW-1003">Cell membrane</keyword>
<evidence type="ECO:0000256" key="9">
    <source>
        <dbReference type="ARBA" id="ARBA00023136"/>
    </source>
</evidence>
<evidence type="ECO:0000256" key="7">
    <source>
        <dbReference type="ARBA" id="ARBA00022692"/>
    </source>
</evidence>
<feature type="transmembrane region" description="Helical" evidence="10">
    <location>
        <begin position="59"/>
        <end position="78"/>
    </location>
</feature>
<evidence type="ECO:0000313" key="11">
    <source>
        <dbReference type="EMBL" id="KGM06695.1"/>
    </source>
</evidence>
<evidence type="ECO:0000256" key="5">
    <source>
        <dbReference type="ARBA" id="ARBA00022448"/>
    </source>
</evidence>
<keyword evidence="7 10" id="KW-0812">Transmembrane</keyword>
<keyword evidence="9 10" id="KW-0472">Membrane</keyword>
<dbReference type="Pfam" id="PF04973">
    <property type="entry name" value="NMN_transporter"/>
    <property type="match status" value="1"/>
</dbReference>
<dbReference type="STRING" id="392484.LP43_1919"/>
<dbReference type="RefSeq" id="WP_036314540.1">
    <property type="nucleotide sequence ID" value="NZ_JRQD01000004.1"/>
</dbReference>
<dbReference type="NCBIfam" id="TIGR01528">
    <property type="entry name" value="NMN_trans_PnuC"/>
    <property type="match status" value="1"/>
</dbReference>
<evidence type="ECO:0000313" key="12">
    <source>
        <dbReference type="Proteomes" id="UP000029999"/>
    </source>
</evidence>
<evidence type="ECO:0000256" key="1">
    <source>
        <dbReference type="ARBA" id="ARBA00002672"/>
    </source>
</evidence>
<protein>
    <recommendedName>
        <fullName evidence="4">Nicotinamide riboside transporter PnuC</fullName>
    </recommendedName>
</protein>
<keyword evidence="5" id="KW-0813">Transport</keyword>
<dbReference type="PANTHER" id="PTHR36122">
    <property type="entry name" value="NICOTINAMIDE RIBOSIDE TRANSPORTER PNUC"/>
    <property type="match status" value="1"/>
</dbReference>
<dbReference type="GO" id="GO:0005886">
    <property type="term" value="C:plasma membrane"/>
    <property type="evidence" value="ECO:0007669"/>
    <property type="project" value="UniProtKB-SubCell"/>
</dbReference>
<dbReference type="PANTHER" id="PTHR36122:SF2">
    <property type="entry name" value="NICOTINAMIDE RIBOSIDE TRANSPORTER PNUC"/>
    <property type="match status" value="1"/>
</dbReference>
<organism evidence="11 12">
    <name type="scientific">Methylophaga thiooxydans</name>
    <dbReference type="NCBI Taxonomy" id="392484"/>
    <lineage>
        <taxon>Bacteria</taxon>
        <taxon>Pseudomonadati</taxon>
        <taxon>Pseudomonadota</taxon>
        <taxon>Gammaproteobacteria</taxon>
        <taxon>Thiotrichales</taxon>
        <taxon>Piscirickettsiaceae</taxon>
        <taxon>Methylophaga</taxon>
    </lineage>
</organism>
<dbReference type="Proteomes" id="UP000029999">
    <property type="component" value="Unassembled WGS sequence"/>
</dbReference>
<evidence type="ECO:0000256" key="6">
    <source>
        <dbReference type="ARBA" id="ARBA00022475"/>
    </source>
</evidence>
<evidence type="ECO:0000256" key="10">
    <source>
        <dbReference type="SAM" id="Phobius"/>
    </source>
</evidence>
<feature type="transmembrane region" description="Helical" evidence="10">
    <location>
        <begin position="99"/>
        <end position="117"/>
    </location>
</feature>
<dbReference type="EMBL" id="JRQD01000004">
    <property type="protein sequence ID" value="KGM06695.1"/>
    <property type="molecule type" value="Genomic_DNA"/>
</dbReference>
<comment type="caution">
    <text evidence="11">The sequence shown here is derived from an EMBL/GenBank/DDBJ whole genome shotgun (WGS) entry which is preliminary data.</text>
</comment>
<evidence type="ECO:0000256" key="8">
    <source>
        <dbReference type="ARBA" id="ARBA00022989"/>
    </source>
</evidence>
<gene>
    <name evidence="11" type="ORF">LP43_1919</name>
</gene>
<evidence type="ECO:0000256" key="2">
    <source>
        <dbReference type="ARBA" id="ARBA00004651"/>
    </source>
</evidence>
<accession>A0A0A0BFQ4</accession>
<dbReference type="InterPro" id="IPR006419">
    <property type="entry name" value="NMN_transpt_PnuC"/>
</dbReference>
<feature type="transmembrane region" description="Helical" evidence="10">
    <location>
        <begin position="36"/>
        <end position="53"/>
    </location>
</feature>